<organism evidence="1 2">
    <name type="scientific">Trichonephila clavata</name>
    <name type="common">Joro spider</name>
    <name type="synonym">Nephila clavata</name>
    <dbReference type="NCBI Taxonomy" id="2740835"/>
    <lineage>
        <taxon>Eukaryota</taxon>
        <taxon>Metazoa</taxon>
        <taxon>Ecdysozoa</taxon>
        <taxon>Arthropoda</taxon>
        <taxon>Chelicerata</taxon>
        <taxon>Arachnida</taxon>
        <taxon>Araneae</taxon>
        <taxon>Araneomorphae</taxon>
        <taxon>Entelegynae</taxon>
        <taxon>Araneoidea</taxon>
        <taxon>Nephilidae</taxon>
        <taxon>Trichonephila</taxon>
    </lineage>
</organism>
<gene>
    <name evidence="1" type="ORF">TNCT_724391</name>
</gene>
<name>A0A8X6LGZ3_TRICU</name>
<dbReference type="Proteomes" id="UP000887116">
    <property type="component" value="Unassembled WGS sequence"/>
</dbReference>
<dbReference type="EMBL" id="BMAO01036415">
    <property type="protein sequence ID" value="GFR10481.1"/>
    <property type="molecule type" value="Genomic_DNA"/>
</dbReference>
<accession>A0A8X6LGZ3</accession>
<evidence type="ECO:0000313" key="2">
    <source>
        <dbReference type="Proteomes" id="UP000887116"/>
    </source>
</evidence>
<dbReference type="AlphaFoldDB" id="A0A8X6LGZ3"/>
<evidence type="ECO:0000313" key="1">
    <source>
        <dbReference type="EMBL" id="GFR10481.1"/>
    </source>
</evidence>
<proteinExistence type="predicted"/>
<comment type="caution">
    <text evidence="1">The sequence shown here is derived from an EMBL/GenBank/DDBJ whole genome shotgun (WGS) entry which is preliminary data.</text>
</comment>
<reference evidence="1" key="1">
    <citation type="submission" date="2020-07" db="EMBL/GenBank/DDBJ databases">
        <title>Multicomponent nature underlies the extraordinary mechanical properties of spider dragline silk.</title>
        <authorList>
            <person name="Kono N."/>
            <person name="Nakamura H."/>
            <person name="Mori M."/>
            <person name="Yoshida Y."/>
            <person name="Ohtoshi R."/>
            <person name="Malay A.D."/>
            <person name="Moran D.A.P."/>
            <person name="Tomita M."/>
            <person name="Numata K."/>
            <person name="Arakawa K."/>
        </authorList>
    </citation>
    <scope>NUCLEOTIDE SEQUENCE</scope>
</reference>
<protein>
    <submittedName>
        <fullName evidence="1">Uncharacterized protein</fullName>
    </submittedName>
</protein>
<keyword evidence="2" id="KW-1185">Reference proteome</keyword>
<sequence>MQSRNAEIVYSLKRNFQEQSNGTNKTPYDRVKQCWEHKRMKVAKRINVGISTSAAGAVEVMRMDDEIASILTPDCVGIEFLRLSFMKTHRAGAIARFTTKFVNNPFGHKVDRLYGFSAHISQQKKNTYRC</sequence>